<dbReference type="InterPro" id="IPR023214">
    <property type="entry name" value="HAD_sf"/>
</dbReference>
<dbReference type="SFLD" id="SFLDG01144">
    <property type="entry name" value="C2.B.4:_PGP_Like"/>
    <property type="match status" value="1"/>
</dbReference>
<dbReference type="EMBL" id="JAKRYL010000016">
    <property type="protein sequence ID" value="MCL7748504.1"/>
    <property type="molecule type" value="Genomic_DNA"/>
</dbReference>
<dbReference type="Gene3D" id="3.40.50.1000">
    <property type="entry name" value="HAD superfamily/HAD-like"/>
    <property type="match status" value="1"/>
</dbReference>
<dbReference type="PROSITE" id="PS01229">
    <property type="entry name" value="COF_2"/>
    <property type="match status" value="1"/>
</dbReference>
<comment type="caution">
    <text evidence="1">The sequence shown here is derived from an EMBL/GenBank/DDBJ whole genome shotgun (WGS) entry which is preliminary data.</text>
</comment>
<evidence type="ECO:0000313" key="2">
    <source>
        <dbReference type="Proteomes" id="UP001139150"/>
    </source>
</evidence>
<dbReference type="NCBIfam" id="TIGR01484">
    <property type="entry name" value="HAD-SF-IIB"/>
    <property type="match status" value="1"/>
</dbReference>
<keyword evidence="1" id="KW-0378">Hydrolase</keyword>
<dbReference type="CDD" id="cd07516">
    <property type="entry name" value="HAD_Pase"/>
    <property type="match status" value="1"/>
</dbReference>
<dbReference type="Proteomes" id="UP001139150">
    <property type="component" value="Unassembled WGS sequence"/>
</dbReference>
<dbReference type="InterPro" id="IPR000150">
    <property type="entry name" value="Cof"/>
</dbReference>
<dbReference type="InterPro" id="IPR036412">
    <property type="entry name" value="HAD-like_sf"/>
</dbReference>
<dbReference type="PROSITE" id="PS01228">
    <property type="entry name" value="COF_1"/>
    <property type="match status" value="1"/>
</dbReference>
<dbReference type="Gene3D" id="3.30.1240.10">
    <property type="match status" value="1"/>
</dbReference>
<dbReference type="RefSeq" id="WP_250097391.1">
    <property type="nucleotide sequence ID" value="NZ_JAKRYL010000016.1"/>
</dbReference>
<sequence length="292" mass="32712">MKLITTDMDGTLLNEKSEVSTENAKAIRKAQELGIEVVIATGRSYKAAAKPLMEAGLSCPIICLNGAQVYLKNGELIRNIALDKEACRKIELACTSESSYFEIFTSAGGYSINRDAFIHILVDVMKAHYPNVETNVIKEKVKQRFQDEKIQTVDDFDHIFNNDEIDVFKFLTFSLEEDVLQRIREQLKDEHDLTITSSGHQNLEFNHRDANKGAALAFYSSRQGIELEDVMAIGDNFNDFSMLEIAGFSVAMENAALGIKKICNFTTKKNSEHGVAFAIEKILKDGIKKTVR</sequence>
<dbReference type="InterPro" id="IPR006379">
    <property type="entry name" value="HAD-SF_hydro_IIB"/>
</dbReference>
<proteinExistence type="predicted"/>
<dbReference type="AlphaFoldDB" id="A0A9X2CUI9"/>
<protein>
    <submittedName>
        <fullName evidence="1">Cof-type HAD-IIB family hydrolase</fullName>
    </submittedName>
</protein>
<accession>A0A9X2CUI9</accession>
<organism evidence="1 2">
    <name type="scientific">Halalkalibacter alkaliphilus</name>
    <dbReference type="NCBI Taxonomy" id="2917993"/>
    <lineage>
        <taxon>Bacteria</taxon>
        <taxon>Bacillati</taxon>
        <taxon>Bacillota</taxon>
        <taxon>Bacilli</taxon>
        <taxon>Bacillales</taxon>
        <taxon>Bacillaceae</taxon>
        <taxon>Halalkalibacter</taxon>
    </lineage>
</organism>
<dbReference type="NCBIfam" id="TIGR00099">
    <property type="entry name" value="Cof-subfamily"/>
    <property type="match status" value="1"/>
</dbReference>
<name>A0A9X2CUI9_9BACI</name>
<dbReference type="PANTHER" id="PTHR10000:SF55">
    <property type="entry name" value="5-AMINO-6-(5-PHOSPHO-D-RIBITYLAMINO)URACIL PHOSPHATASE YCSE"/>
    <property type="match status" value="1"/>
</dbReference>
<dbReference type="Pfam" id="PF08282">
    <property type="entry name" value="Hydrolase_3"/>
    <property type="match status" value="1"/>
</dbReference>
<gene>
    <name evidence="1" type="ORF">MF646_15350</name>
</gene>
<keyword evidence="2" id="KW-1185">Reference proteome</keyword>
<dbReference type="SFLD" id="SFLDG01140">
    <property type="entry name" value="C2.B:_Phosphomannomutase_and_P"/>
    <property type="match status" value="1"/>
</dbReference>
<dbReference type="PANTHER" id="PTHR10000">
    <property type="entry name" value="PHOSPHOSERINE PHOSPHATASE"/>
    <property type="match status" value="1"/>
</dbReference>
<dbReference type="SFLD" id="SFLDS00003">
    <property type="entry name" value="Haloacid_Dehalogenase"/>
    <property type="match status" value="1"/>
</dbReference>
<dbReference type="GO" id="GO:0005829">
    <property type="term" value="C:cytosol"/>
    <property type="evidence" value="ECO:0007669"/>
    <property type="project" value="TreeGrafter"/>
</dbReference>
<evidence type="ECO:0000313" key="1">
    <source>
        <dbReference type="EMBL" id="MCL7748504.1"/>
    </source>
</evidence>
<dbReference type="GO" id="GO:0016791">
    <property type="term" value="F:phosphatase activity"/>
    <property type="evidence" value="ECO:0007669"/>
    <property type="project" value="UniProtKB-ARBA"/>
</dbReference>
<dbReference type="GO" id="GO:0000287">
    <property type="term" value="F:magnesium ion binding"/>
    <property type="evidence" value="ECO:0007669"/>
    <property type="project" value="TreeGrafter"/>
</dbReference>
<dbReference type="SUPFAM" id="SSF56784">
    <property type="entry name" value="HAD-like"/>
    <property type="match status" value="1"/>
</dbReference>
<reference evidence="1" key="1">
    <citation type="submission" date="2022-02" db="EMBL/GenBank/DDBJ databases">
        <title>Halalkalibacter sp. nov. isolated from Lonar Lake, India.</title>
        <authorList>
            <person name="Joshi A."/>
            <person name="Thite S."/>
            <person name="Lodha T."/>
        </authorList>
    </citation>
    <scope>NUCLEOTIDE SEQUENCE</scope>
    <source>
        <strain evidence="1">MEB205</strain>
    </source>
</reference>